<evidence type="ECO:0000313" key="15">
    <source>
        <dbReference type="EMBL" id="WND02886.1"/>
    </source>
</evidence>
<evidence type="ECO:0000256" key="12">
    <source>
        <dbReference type="ARBA" id="ARBA00025849"/>
    </source>
</evidence>
<dbReference type="PRINTS" id="PR01374">
    <property type="entry name" value="TONBPROTEIN"/>
</dbReference>
<dbReference type="Gene3D" id="3.30.1150.10">
    <property type="match status" value="1"/>
</dbReference>
<evidence type="ECO:0000256" key="6">
    <source>
        <dbReference type="ARBA" id="ARBA00022519"/>
    </source>
</evidence>
<dbReference type="Pfam" id="PF03544">
    <property type="entry name" value="TonB_C"/>
    <property type="match status" value="1"/>
</dbReference>
<evidence type="ECO:0000256" key="4">
    <source>
        <dbReference type="ARBA" id="ARBA00022448"/>
    </source>
</evidence>
<protein>
    <recommendedName>
        <fullName evidence="3 13">Protein TonB</fullName>
    </recommendedName>
</protein>
<keyword evidence="9 13" id="KW-0653">Protein transport</keyword>
<dbReference type="GO" id="GO:0015031">
    <property type="term" value="P:protein transport"/>
    <property type="evidence" value="ECO:0007669"/>
    <property type="project" value="UniProtKB-UniRule"/>
</dbReference>
<sequence>MIARYASSLIAAVAVTFGLFMLMQFLVADPDLDLKETKKRKSINVIQDIKDQPPQRKERVLEKPPEPEIIEPEIDIPKVANVKPTNISLAPPPSAATGRAGLGNINLGAGADGDYLPLAMQQPVYPNRALERGIEGYCVVRLTVNEDGTVDSNSIELVEEEPKNVFFRASRKAAAKFKYKPRVVNGKGQKVTGVIYKFSFNLAED</sequence>
<evidence type="ECO:0000256" key="7">
    <source>
        <dbReference type="ARBA" id="ARBA00022692"/>
    </source>
</evidence>
<dbReference type="GO" id="GO:0015891">
    <property type="term" value="P:siderophore transport"/>
    <property type="evidence" value="ECO:0007669"/>
    <property type="project" value="InterPro"/>
</dbReference>
<dbReference type="EMBL" id="CP123872">
    <property type="protein sequence ID" value="WND02886.1"/>
    <property type="molecule type" value="Genomic_DNA"/>
</dbReference>
<keyword evidence="11" id="KW-0472">Membrane</keyword>
<dbReference type="GO" id="GO:0098797">
    <property type="term" value="C:plasma membrane protein complex"/>
    <property type="evidence" value="ECO:0007669"/>
    <property type="project" value="TreeGrafter"/>
</dbReference>
<comment type="subunit">
    <text evidence="12">Homodimer. Forms a complex with the accessory proteins ExbB and ExbD.</text>
</comment>
<dbReference type="AlphaFoldDB" id="A0AA52H974"/>
<dbReference type="Proteomes" id="UP001268683">
    <property type="component" value="Chromosome"/>
</dbReference>
<name>A0AA52H974_9PROT</name>
<dbReference type="NCBIfam" id="TIGR01352">
    <property type="entry name" value="tonB_Cterm"/>
    <property type="match status" value="1"/>
</dbReference>
<evidence type="ECO:0000256" key="1">
    <source>
        <dbReference type="ARBA" id="ARBA00004383"/>
    </source>
</evidence>
<keyword evidence="7" id="KW-0812">Transmembrane</keyword>
<evidence type="ECO:0000256" key="2">
    <source>
        <dbReference type="ARBA" id="ARBA00006555"/>
    </source>
</evidence>
<dbReference type="InterPro" id="IPR051045">
    <property type="entry name" value="TonB-dependent_transducer"/>
</dbReference>
<evidence type="ECO:0000313" key="16">
    <source>
        <dbReference type="Proteomes" id="UP001268683"/>
    </source>
</evidence>
<dbReference type="RefSeq" id="WP_310798725.1">
    <property type="nucleotide sequence ID" value="NZ_CP123872.1"/>
</dbReference>
<dbReference type="GO" id="GO:0055085">
    <property type="term" value="P:transmembrane transport"/>
    <property type="evidence" value="ECO:0007669"/>
    <property type="project" value="InterPro"/>
</dbReference>
<keyword evidence="16" id="KW-1185">Reference proteome</keyword>
<feature type="domain" description="TonB C-terminal" evidence="14">
    <location>
        <begin position="110"/>
        <end position="205"/>
    </location>
</feature>
<dbReference type="GO" id="GO:0031992">
    <property type="term" value="F:energy transducer activity"/>
    <property type="evidence" value="ECO:0007669"/>
    <property type="project" value="InterPro"/>
</dbReference>
<proteinExistence type="inferred from homology"/>
<keyword evidence="10" id="KW-1133">Transmembrane helix</keyword>
<evidence type="ECO:0000256" key="11">
    <source>
        <dbReference type="ARBA" id="ARBA00023136"/>
    </source>
</evidence>
<keyword evidence="6 13" id="KW-0997">Cell inner membrane</keyword>
<dbReference type="InterPro" id="IPR037682">
    <property type="entry name" value="TonB_C"/>
</dbReference>
<gene>
    <name evidence="15" type="ORF">QGN29_00730</name>
</gene>
<evidence type="ECO:0000256" key="13">
    <source>
        <dbReference type="RuleBase" id="RU362123"/>
    </source>
</evidence>
<evidence type="ECO:0000256" key="9">
    <source>
        <dbReference type="ARBA" id="ARBA00022927"/>
    </source>
</evidence>
<evidence type="ECO:0000256" key="10">
    <source>
        <dbReference type="ARBA" id="ARBA00022989"/>
    </source>
</evidence>
<keyword evidence="8" id="KW-0677">Repeat</keyword>
<evidence type="ECO:0000256" key="3">
    <source>
        <dbReference type="ARBA" id="ARBA00022362"/>
    </source>
</evidence>
<dbReference type="InterPro" id="IPR003538">
    <property type="entry name" value="TonB"/>
</dbReference>
<evidence type="ECO:0000259" key="14">
    <source>
        <dbReference type="PROSITE" id="PS52015"/>
    </source>
</evidence>
<dbReference type="PROSITE" id="PS52015">
    <property type="entry name" value="TONB_CTD"/>
    <property type="match status" value="1"/>
</dbReference>
<dbReference type="InterPro" id="IPR006260">
    <property type="entry name" value="TonB/TolA_C"/>
</dbReference>
<accession>A0AA52H974</accession>
<evidence type="ECO:0000256" key="5">
    <source>
        <dbReference type="ARBA" id="ARBA00022475"/>
    </source>
</evidence>
<reference evidence="15" key="1">
    <citation type="submission" date="2023-04" db="EMBL/GenBank/DDBJ databases">
        <title>Complete genome sequence of Temperatibacter marinus.</title>
        <authorList>
            <person name="Rong J.-C."/>
            <person name="Yi M.-L."/>
            <person name="Zhao Q."/>
        </authorList>
    </citation>
    <scope>NUCLEOTIDE SEQUENCE</scope>
    <source>
        <strain evidence="15">NBRC 110045</strain>
    </source>
</reference>
<keyword evidence="5 13" id="KW-1003">Cell membrane</keyword>
<evidence type="ECO:0000256" key="8">
    <source>
        <dbReference type="ARBA" id="ARBA00022737"/>
    </source>
</evidence>
<comment type="function">
    <text evidence="13">Interacts with outer membrane receptor proteins that carry out high-affinity binding and energy dependent uptake into the periplasmic space of specific substrates. It could act to transduce energy from the cytoplasmic membrane to specific energy-requiring processes in the outer membrane, resulting in the release into the periplasm of ligands bound by these outer membrane proteins.</text>
</comment>
<dbReference type="PANTHER" id="PTHR33446:SF8">
    <property type="entry name" value="PROTEIN TONB"/>
    <property type="match status" value="1"/>
</dbReference>
<organism evidence="15 16">
    <name type="scientific">Temperatibacter marinus</name>
    <dbReference type="NCBI Taxonomy" id="1456591"/>
    <lineage>
        <taxon>Bacteria</taxon>
        <taxon>Pseudomonadati</taxon>
        <taxon>Pseudomonadota</taxon>
        <taxon>Alphaproteobacteria</taxon>
        <taxon>Kordiimonadales</taxon>
        <taxon>Temperatibacteraceae</taxon>
        <taxon>Temperatibacter</taxon>
    </lineage>
</organism>
<keyword evidence="13" id="KW-0735">Signal-anchor</keyword>
<dbReference type="KEGG" id="tmk:QGN29_00730"/>
<comment type="subcellular location">
    <subcellularLocation>
        <location evidence="1 13">Cell inner membrane</location>
        <topology evidence="1 13">Single-pass membrane protein</topology>
        <orientation evidence="1 13">Periplasmic side</orientation>
    </subcellularLocation>
</comment>
<dbReference type="GO" id="GO:0030288">
    <property type="term" value="C:outer membrane-bounded periplasmic space"/>
    <property type="evidence" value="ECO:0007669"/>
    <property type="project" value="InterPro"/>
</dbReference>
<comment type="similarity">
    <text evidence="2 13">Belongs to the TonB family.</text>
</comment>
<dbReference type="PANTHER" id="PTHR33446">
    <property type="entry name" value="PROTEIN TONB-RELATED"/>
    <property type="match status" value="1"/>
</dbReference>
<dbReference type="SUPFAM" id="SSF74653">
    <property type="entry name" value="TolA/TonB C-terminal domain"/>
    <property type="match status" value="1"/>
</dbReference>
<keyword evidence="4 13" id="KW-0813">Transport</keyword>